<keyword evidence="1" id="KW-0812">Transmembrane</keyword>
<dbReference type="InterPro" id="IPR025291">
    <property type="entry name" value="DUF4153"/>
</dbReference>
<keyword evidence="1" id="KW-1133">Transmembrane helix</keyword>
<feature type="transmembrane region" description="Helical" evidence="1">
    <location>
        <begin position="100"/>
        <end position="119"/>
    </location>
</feature>
<evidence type="ECO:0000313" key="2">
    <source>
        <dbReference type="EMBL" id="PZR08403.1"/>
    </source>
</evidence>
<organism evidence="2 3">
    <name type="scientific">Archangium gephyra</name>
    <dbReference type="NCBI Taxonomy" id="48"/>
    <lineage>
        <taxon>Bacteria</taxon>
        <taxon>Pseudomonadati</taxon>
        <taxon>Myxococcota</taxon>
        <taxon>Myxococcia</taxon>
        <taxon>Myxococcales</taxon>
        <taxon>Cystobacterineae</taxon>
        <taxon>Archangiaceae</taxon>
        <taxon>Archangium</taxon>
    </lineage>
</organism>
<gene>
    <name evidence="2" type="ORF">DI536_24810</name>
</gene>
<dbReference type="AlphaFoldDB" id="A0A2W5T5Z7"/>
<evidence type="ECO:0000313" key="3">
    <source>
        <dbReference type="Proteomes" id="UP000249061"/>
    </source>
</evidence>
<feature type="transmembrane region" description="Helical" evidence="1">
    <location>
        <begin position="333"/>
        <end position="353"/>
    </location>
</feature>
<feature type="transmembrane region" description="Helical" evidence="1">
    <location>
        <begin position="213"/>
        <end position="237"/>
    </location>
</feature>
<feature type="transmembrane region" description="Helical" evidence="1">
    <location>
        <begin position="47"/>
        <end position="65"/>
    </location>
</feature>
<feature type="transmembrane region" description="Helical" evidence="1">
    <location>
        <begin position="77"/>
        <end position="94"/>
    </location>
</feature>
<feature type="transmembrane region" description="Helical" evidence="1">
    <location>
        <begin position="359"/>
        <end position="381"/>
    </location>
</feature>
<protein>
    <submittedName>
        <fullName evidence="2">Uncharacterized protein</fullName>
    </submittedName>
</protein>
<reference evidence="2 3" key="1">
    <citation type="submission" date="2017-08" db="EMBL/GenBank/DDBJ databases">
        <title>Infants hospitalized years apart are colonized by the same room-sourced microbial strains.</title>
        <authorList>
            <person name="Brooks B."/>
            <person name="Olm M.R."/>
            <person name="Firek B.A."/>
            <person name="Baker R."/>
            <person name="Thomas B.C."/>
            <person name="Morowitz M.J."/>
            <person name="Banfield J.F."/>
        </authorList>
    </citation>
    <scope>NUCLEOTIDE SEQUENCE [LARGE SCALE GENOMIC DNA]</scope>
    <source>
        <strain evidence="2">S2_003_000_R2_14</strain>
    </source>
</reference>
<keyword evidence="1" id="KW-0472">Membrane</keyword>
<sequence length="494" mass="52423">MSSTMTPSIALPVPRPTFAARLRPHRRQLAVGLALGLGVELLLDGRLYGLSWALFAVLGVGALIAMGGKEAWQSAGAHRWLLLGAMVLVMSTMLHDASWLSSLCVLVATVMASLAALGWNGERKLAQLRTGQLLTSPFVTLGRSMQATAVVTSAELRAANVGTALNRHFPTALRLCLIVVPPALILLGLLSSGDAVFRARVASVLTAVFSVEIANFIQGSMVTGLSAVLLTGVFGLVSSRRGDEVVSEPSRWLKPLETYALLGTLTMMLLVFGFTSTPCALAPASCELPAGVTYADAAHEGFFQLLFAAMGILALTMALPARTQVTSKAFTATSTLLVLATAPMLVSAVARLWRYETTYGLTVLRLMAYAGLFLVAAVLAWRAITLWAFQDAFVGGAFALLTSTLLGLAVLSPDAFIARHNTEQEVVDVGYLVTLSDDALPAMIEASDRLPDPPFRKLSDVLKERAERLGTSESLLSWNLGRSRARAALAAVAE</sequence>
<feature type="transmembrane region" description="Helical" evidence="1">
    <location>
        <begin position="258"/>
        <end position="281"/>
    </location>
</feature>
<proteinExistence type="predicted"/>
<dbReference type="Pfam" id="PF13687">
    <property type="entry name" value="DUF4153"/>
    <property type="match status" value="1"/>
</dbReference>
<comment type="caution">
    <text evidence="2">The sequence shown here is derived from an EMBL/GenBank/DDBJ whole genome shotgun (WGS) entry which is preliminary data.</text>
</comment>
<feature type="transmembrane region" description="Helical" evidence="1">
    <location>
        <begin position="172"/>
        <end position="193"/>
    </location>
</feature>
<dbReference type="Proteomes" id="UP000249061">
    <property type="component" value="Unassembled WGS sequence"/>
</dbReference>
<name>A0A2W5T5Z7_9BACT</name>
<evidence type="ECO:0000256" key="1">
    <source>
        <dbReference type="SAM" id="Phobius"/>
    </source>
</evidence>
<feature type="transmembrane region" description="Helical" evidence="1">
    <location>
        <begin position="301"/>
        <end position="321"/>
    </location>
</feature>
<accession>A0A2W5T5Z7</accession>
<dbReference type="EMBL" id="QFQP01000025">
    <property type="protein sequence ID" value="PZR08403.1"/>
    <property type="molecule type" value="Genomic_DNA"/>
</dbReference>
<feature type="transmembrane region" description="Helical" evidence="1">
    <location>
        <begin position="393"/>
        <end position="411"/>
    </location>
</feature>